<dbReference type="RefSeq" id="WP_161045801.1">
    <property type="nucleotide sequence ID" value="NZ_WWCS01000009.1"/>
</dbReference>
<evidence type="ECO:0008006" key="3">
    <source>
        <dbReference type="Google" id="ProtNLM"/>
    </source>
</evidence>
<organism evidence="1 2">
    <name type="scientific">Duganella margarita</name>
    <dbReference type="NCBI Taxonomy" id="2692170"/>
    <lineage>
        <taxon>Bacteria</taxon>
        <taxon>Pseudomonadati</taxon>
        <taxon>Pseudomonadota</taxon>
        <taxon>Betaproteobacteria</taxon>
        <taxon>Burkholderiales</taxon>
        <taxon>Oxalobacteraceae</taxon>
        <taxon>Telluria group</taxon>
        <taxon>Duganella</taxon>
    </lineage>
</organism>
<keyword evidence="2" id="KW-1185">Reference proteome</keyword>
<sequence length="93" mass="10886">MGFAVDLSKMAAYQIVTAMPSNIVESKQKESYFAAKRKKTKIQSRKEIMRKLIAFSFFAYYYPYISHKPRTKTQHNEGDLLWVAEWKRRCGAA</sequence>
<dbReference type="Proteomes" id="UP000466332">
    <property type="component" value="Unassembled WGS sequence"/>
</dbReference>
<gene>
    <name evidence="1" type="ORF">GTP55_15675</name>
</gene>
<evidence type="ECO:0000313" key="1">
    <source>
        <dbReference type="EMBL" id="MYN40805.1"/>
    </source>
</evidence>
<comment type="caution">
    <text evidence="1">The sequence shown here is derived from an EMBL/GenBank/DDBJ whole genome shotgun (WGS) entry which is preliminary data.</text>
</comment>
<reference evidence="1 2" key="1">
    <citation type="submission" date="2019-12" db="EMBL/GenBank/DDBJ databases">
        <title>Novel species isolated from a subtropical stream in China.</title>
        <authorList>
            <person name="Lu H."/>
        </authorList>
    </citation>
    <scope>NUCLEOTIDE SEQUENCE [LARGE SCALE GENOMIC DNA]</scope>
    <source>
        <strain evidence="1 2">FT109W</strain>
    </source>
</reference>
<protein>
    <recommendedName>
        <fullName evidence="3">Transposase</fullName>
    </recommendedName>
</protein>
<dbReference type="EMBL" id="WWCS01000009">
    <property type="protein sequence ID" value="MYN40805.1"/>
    <property type="molecule type" value="Genomic_DNA"/>
</dbReference>
<proteinExistence type="predicted"/>
<evidence type="ECO:0000313" key="2">
    <source>
        <dbReference type="Proteomes" id="UP000466332"/>
    </source>
</evidence>
<accession>A0ABW9WL68</accession>
<name>A0ABW9WL68_9BURK</name>